<dbReference type="RefSeq" id="WP_025017807.1">
    <property type="nucleotide sequence ID" value="NZ_RCXL01000003.1"/>
</dbReference>
<reference evidence="2 3" key="2">
    <citation type="journal article" date="2019" name="Science, e1252229">
        <title>Invertible promoters mediate bacterial phase variation, antibiotic resistance, and host adaptation in the gut.</title>
        <authorList>
            <person name="Jiang X."/>
            <person name="Hall A.B."/>
            <person name="Arthur T.D."/>
            <person name="Plichta D.R."/>
            <person name="Covington C.T."/>
            <person name="Poyet M."/>
            <person name="Crothers J."/>
            <person name="Moses P.L."/>
            <person name="Tolonen A.C."/>
            <person name="Vlamakis H."/>
            <person name="Alm E.J."/>
            <person name="Xavier R.J."/>
        </authorList>
    </citation>
    <scope>NUCLEOTIDE SEQUENCE [LARGE SCALE GENOMIC DNA]</scope>
    <source>
        <strain evidence="3">bj_0095</strain>
        <strain evidence="2">Bj_0095</strain>
    </source>
</reference>
<dbReference type="AlphaFoldDB" id="A0A4Q5H8D7"/>
<evidence type="ECO:0000313" key="4">
    <source>
        <dbReference type="Proteomes" id="UP000335496"/>
    </source>
</evidence>
<proteinExistence type="predicted"/>
<reference evidence="1 4" key="1">
    <citation type="journal article" date="2019" name="Nat. Med.">
        <title>A library of human gut bacterial isolates paired with longitudinal multiomics data enables mechanistic microbiome research.</title>
        <authorList>
            <person name="Poyet M."/>
            <person name="Groussin M."/>
            <person name="Gibbons S.M."/>
            <person name="Avila-Pacheco J."/>
            <person name="Jiang X."/>
            <person name="Kearney S.M."/>
            <person name="Perrotta A.R."/>
            <person name="Berdy B."/>
            <person name="Zhao S."/>
            <person name="Lieberman T.D."/>
            <person name="Swanson P.K."/>
            <person name="Smith M."/>
            <person name="Roesemann S."/>
            <person name="Alexander J.E."/>
            <person name="Rich S.A."/>
            <person name="Livny J."/>
            <person name="Vlamakis H."/>
            <person name="Clish C."/>
            <person name="Bullock K."/>
            <person name="Deik A."/>
            <person name="Scott J."/>
            <person name="Pierce K.A."/>
            <person name="Xavier R.J."/>
            <person name="Alm E.J."/>
        </authorList>
    </citation>
    <scope>NUCLEOTIDE SEQUENCE [LARGE SCALE GENOMIC DNA]</scope>
    <source>
        <strain evidence="1 4">BIOML-A1</strain>
    </source>
</reference>
<dbReference type="EMBL" id="RCXL01000003">
    <property type="protein sequence ID" value="RYT77494.1"/>
    <property type="molecule type" value="Genomic_DNA"/>
</dbReference>
<evidence type="ECO:0000313" key="3">
    <source>
        <dbReference type="Proteomes" id="UP000291917"/>
    </source>
</evidence>
<organism evidence="2 3">
    <name type="scientific">Bacteroides eggerthii</name>
    <dbReference type="NCBI Taxonomy" id="28111"/>
    <lineage>
        <taxon>Bacteria</taxon>
        <taxon>Pseudomonadati</taxon>
        <taxon>Bacteroidota</taxon>
        <taxon>Bacteroidia</taxon>
        <taxon>Bacteroidales</taxon>
        <taxon>Bacteroidaceae</taxon>
        <taxon>Bacteroides</taxon>
    </lineage>
</organism>
<evidence type="ECO:0000313" key="2">
    <source>
        <dbReference type="EMBL" id="RYT77494.1"/>
    </source>
</evidence>
<name>A0A4Q5H8D7_9BACE</name>
<dbReference type="Proteomes" id="UP000335496">
    <property type="component" value="Unassembled WGS sequence"/>
</dbReference>
<comment type="caution">
    <text evidence="2">The sequence shown here is derived from an EMBL/GenBank/DDBJ whole genome shotgun (WGS) entry which is preliminary data.</text>
</comment>
<dbReference type="Proteomes" id="UP000291917">
    <property type="component" value="Unassembled WGS sequence"/>
</dbReference>
<dbReference type="EMBL" id="VVZX01000003">
    <property type="protein sequence ID" value="KAA5276237.1"/>
    <property type="molecule type" value="Genomic_DNA"/>
</dbReference>
<sequence>MNDTVEKYVADTVLQEPLKVNLNGKAYTVSRPSAATIIEVSKYIATLPLAPFIEGKHEVLTYVLAYAKDCEAIGHIAATLILGKKNIITTKEVVTKRFFGLYKKVETVEVDNRSRLAKELLEECTNEELLSLITSTLEMQHIAFFFRIIISLNEANILRKTKEKAN</sequence>
<accession>A0A4Q5H8D7</accession>
<gene>
    <name evidence="2" type="ORF">EAJ03_02820</name>
    <name evidence="1" type="ORF">F2Z23_02810</name>
</gene>
<protein>
    <submittedName>
        <fullName evidence="2">Uncharacterized protein</fullName>
    </submittedName>
</protein>
<keyword evidence="4" id="KW-1185">Reference proteome</keyword>
<evidence type="ECO:0000313" key="1">
    <source>
        <dbReference type="EMBL" id="KAA5276237.1"/>
    </source>
</evidence>